<reference evidence="3" key="1">
    <citation type="submission" date="2025-08" db="UniProtKB">
        <authorList>
            <consortium name="RefSeq"/>
        </authorList>
    </citation>
    <scope>IDENTIFICATION</scope>
</reference>
<dbReference type="Proteomes" id="UP000515180">
    <property type="component" value="Unplaced"/>
</dbReference>
<dbReference type="GeneID" id="105680868"/>
<feature type="region of interest" description="Disordered" evidence="1">
    <location>
        <begin position="172"/>
        <end position="193"/>
    </location>
</feature>
<dbReference type="RefSeq" id="XP_033176992.1">
    <property type="nucleotide sequence ID" value="XM_033321101.1"/>
</dbReference>
<evidence type="ECO:0000313" key="2">
    <source>
        <dbReference type="Proteomes" id="UP000515180"/>
    </source>
</evidence>
<feature type="compositionally biased region" description="Basic and acidic residues" evidence="1">
    <location>
        <begin position="172"/>
        <end position="192"/>
    </location>
</feature>
<proteinExistence type="predicted"/>
<evidence type="ECO:0000256" key="1">
    <source>
        <dbReference type="SAM" id="MobiDB-lite"/>
    </source>
</evidence>
<dbReference type="AlphaFoldDB" id="A0A6P8LEG5"/>
<sequence>MKEEEIVTDVQDNKHSKTILGSTSICHNFRLNHISQVAKKHISLPKNLKNPFGKNQKNIVHRTLKNSFGQSHSKKADTQLSHTTLVDIQVEDCRQYAIGEKSLSSFSNIPNDNNKSISDCKSIQSQFKIERKSPINQFKYSSIESVLDSECTKNTKKHCCTKILSKDVIVKGKRSEDHESQAHNEKSAESTKKFSWSSKSNKFASKSFEKTCKDKGKSQDSMEKKLRAKRILSSPLRKFGRSSLTIEPDKIMINLPKCSPCACRLAASSKILSNDSSLLSRFTANHESPHHAVRSKSPSHINVQIDISSKTSERTSMQTNLLPNVKQFQKSRYTPRSRSVGELCNIVNK</sequence>
<protein>
    <submittedName>
        <fullName evidence="3">Uncharacterized protein LOC105680868</fullName>
    </submittedName>
</protein>
<keyword evidence="2" id="KW-1185">Reference proteome</keyword>
<name>A0A6P8LEG5_BOMIM</name>
<gene>
    <name evidence="3" type="primary">LOC105680868</name>
</gene>
<evidence type="ECO:0000313" key="3">
    <source>
        <dbReference type="RefSeq" id="XP_033176992.1"/>
    </source>
</evidence>
<dbReference type="OrthoDB" id="446723at2759"/>
<organism evidence="2 3">
    <name type="scientific">Bombus impatiens</name>
    <name type="common">Bumblebee</name>
    <dbReference type="NCBI Taxonomy" id="132113"/>
    <lineage>
        <taxon>Eukaryota</taxon>
        <taxon>Metazoa</taxon>
        <taxon>Ecdysozoa</taxon>
        <taxon>Arthropoda</taxon>
        <taxon>Hexapoda</taxon>
        <taxon>Insecta</taxon>
        <taxon>Pterygota</taxon>
        <taxon>Neoptera</taxon>
        <taxon>Endopterygota</taxon>
        <taxon>Hymenoptera</taxon>
        <taxon>Apocrita</taxon>
        <taxon>Aculeata</taxon>
        <taxon>Apoidea</taxon>
        <taxon>Anthophila</taxon>
        <taxon>Apidae</taxon>
        <taxon>Bombus</taxon>
        <taxon>Pyrobombus</taxon>
    </lineage>
</organism>
<accession>A0A6P8LEG5</accession>